<dbReference type="AlphaFoldDB" id="A0A3N4HNM9"/>
<protein>
    <recommendedName>
        <fullName evidence="1">F-box domain-containing protein</fullName>
    </recommendedName>
</protein>
<dbReference type="Proteomes" id="UP000275078">
    <property type="component" value="Unassembled WGS sequence"/>
</dbReference>
<gene>
    <name evidence="2" type="ORF">BJ508DRAFT_332657</name>
</gene>
<accession>A0A3N4HNM9</accession>
<dbReference type="Pfam" id="PF12937">
    <property type="entry name" value="F-box-like"/>
    <property type="match status" value="1"/>
</dbReference>
<reference evidence="2 3" key="1">
    <citation type="journal article" date="2018" name="Nat. Ecol. Evol.">
        <title>Pezizomycetes genomes reveal the molecular basis of ectomycorrhizal truffle lifestyle.</title>
        <authorList>
            <person name="Murat C."/>
            <person name="Payen T."/>
            <person name="Noel B."/>
            <person name="Kuo A."/>
            <person name="Morin E."/>
            <person name="Chen J."/>
            <person name="Kohler A."/>
            <person name="Krizsan K."/>
            <person name="Balestrini R."/>
            <person name="Da Silva C."/>
            <person name="Montanini B."/>
            <person name="Hainaut M."/>
            <person name="Levati E."/>
            <person name="Barry K.W."/>
            <person name="Belfiori B."/>
            <person name="Cichocki N."/>
            <person name="Clum A."/>
            <person name="Dockter R.B."/>
            <person name="Fauchery L."/>
            <person name="Guy J."/>
            <person name="Iotti M."/>
            <person name="Le Tacon F."/>
            <person name="Lindquist E.A."/>
            <person name="Lipzen A."/>
            <person name="Malagnac F."/>
            <person name="Mello A."/>
            <person name="Molinier V."/>
            <person name="Miyauchi S."/>
            <person name="Poulain J."/>
            <person name="Riccioni C."/>
            <person name="Rubini A."/>
            <person name="Sitrit Y."/>
            <person name="Splivallo R."/>
            <person name="Traeger S."/>
            <person name="Wang M."/>
            <person name="Zifcakova L."/>
            <person name="Wipf D."/>
            <person name="Zambonelli A."/>
            <person name="Paolocci F."/>
            <person name="Nowrousian M."/>
            <person name="Ottonello S."/>
            <person name="Baldrian P."/>
            <person name="Spatafora J.W."/>
            <person name="Henrissat B."/>
            <person name="Nagy L.G."/>
            <person name="Aury J.M."/>
            <person name="Wincker P."/>
            <person name="Grigoriev I.V."/>
            <person name="Bonfante P."/>
            <person name="Martin F.M."/>
        </authorList>
    </citation>
    <scope>NUCLEOTIDE SEQUENCE [LARGE SCALE GENOMIC DNA]</scope>
    <source>
        <strain evidence="2 3">RN42</strain>
    </source>
</reference>
<keyword evidence="3" id="KW-1185">Reference proteome</keyword>
<evidence type="ECO:0000313" key="2">
    <source>
        <dbReference type="EMBL" id="RPA74887.1"/>
    </source>
</evidence>
<evidence type="ECO:0000259" key="1">
    <source>
        <dbReference type="PROSITE" id="PS50181"/>
    </source>
</evidence>
<dbReference type="EMBL" id="ML119778">
    <property type="protein sequence ID" value="RPA74887.1"/>
    <property type="molecule type" value="Genomic_DNA"/>
</dbReference>
<dbReference type="SUPFAM" id="SSF81383">
    <property type="entry name" value="F-box domain"/>
    <property type="match status" value="1"/>
</dbReference>
<sequence>MLSLLPAELCFAVFDFLHDADLVRLTRVSKTWMAYTNTFCTSKSRLPFCNDKLDRWKSFCHEAHLRQPLNEKRILEKASWADIRDPQACSVIVRRPPNDPATTIVIELLADRHTLRVRWVEGTDPECETVRWKNISLLEIFAADQGLSRPCPYPNREGKQHECLVFHIDRDRTYLASHTTVVWIPGIYGYMYWGEPEKRCSCVKGELHYSGLSEDLIFAMDVETLELRKLTPYRMPTHPYYFPRSRERFDHWMPLDQGQYLMTLYPYYGRRHGLDEQLEEYDCGFEFIIFNTTLKRDEQWQSGGLIIFDKKEWAYDRKDNRPGPRVVFVKQDHILPPTDATDDSKTVECVRFYFCLFGASGYYRSYRFLARQASDTPWDFGNESFHPPVVWTTDILLTTTRATGLAEFRFLPIDYVVYPEFNYVPSDHSFIYRRIIIPSRRLLVFFESVMPEPRHNGLDNASSASPELGIEHCISDINECTSEDFYYSRTMVQYEISEKPVSRRDCTWLTGIEDWMPDSQNQEIESWQWEPRELTKLQKVVQWEEDRHPEDGHSDNLKPSYLTPTDFGGHHGEDWVVLKNCIVFF</sequence>
<dbReference type="InterPro" id="IPR036047">
    <property type="entry name" value="F-box-like_dom_sf"/>
</dbReference>
<name>A0A3N4HNM9_ASCIM</name>
<dbReference type="Gene3D" id="1.20.1280.50">
    <property type="match status" value="1"/>
</dbReference>
<proteinExistence type="predicted"/>
<evidence type="ECO:0000313" key="3">
    <source>
        <dbReference type="Proteomes" id="UP000275078"/>
    </source>
</evidence>
<dbReference type="InterPro" id="IPR001810">
    <property type="entry name" value="F-box_dom"/>
</dbReference>
<feature type="domain" description="F-box" evidence="1">
    <location>
        <begin position="1"/>
        <end position="46"/>
    </location>
</feature>
<dbReference type="PROSITE" id="PS50181">
    <property type="entry name" value="FBOX"/>
    <property type="match status" value="1"/>
</dbReference>
<organism evidence="2 3">
    <name type="scientific">Ascobolus immersus RN42</name>
    <dbReference type="NCBI Taxonomy" id="1160509"/>
    <lineage>
        <taxon>Eukaryota</taxon>
        <taxon>Fungi</taxon>
        <taxon>Dikarya</taxon>
        <taxon>Ascomycota</taxon>
        <taxon>Pezizomycotina</taxon>
        <taxon>Pezizomycetes</taxon>
        <taxon>Pezizales</taxon>
        <taxon>Ascobolaceae</taxon>
        <taxon>Ascobolus</taxon>
    </lineage>
</organism>